<feature type="transmembrane region" description="Helical" evidence="1">
    <location>
        <begin position="28"/>
        <end position="47"/>
    </location>
</feature>
<dbReference type="GeneID" id="25321000"/>
<dbReference type="EMBL" id="LASV01000670">
    <property type="protein sequence ID" value="KKA17314.1"/>
    <property type="molecule type" value="Genomic_DNA"/>
</dbReference>
<accession>A0A0F4YGK0</accession>
<keyword evidence="1" id="KW-1133">Transmembrane helix</keyword>
<reference evidence="2 3" key="1">
    <citation type="submission" date="2015-04" db="EMBL/GenBank/DDBJ databases">
        <authorList>
            <person name="Heijne W.H."/>
            <person name="Fedorova N.D."/>
            <person name="Nierman W.C."/>
            <person name="Vollebregt A.W."/>
            <person name="Zhao Z."/>
            <person name="Wu L."/>
            <person name="Kumar M."/>
            <person name="Stam H."/>
            <person name="van den Berg M.A."/>
            <person name="Pel H.J."/>
        </authorList>
    </citation>
    <scope>NUCLEOTIDE SEQUENCE [LARGE SCALE GENOMIC DNA]</scope>
    <source>
        <strain evidence="2 3">CBS 393.64</strain>
    </source>
</reference>
<sequence>VVHVGGTGTGTGDLPALGCGVRWIDLRFLPFLVLLATVYLIHVFNFCQGFFFRAIPFDSTVSERVSLMGTVFCVYEGPFCEQECSRNPVERVEQHIGIFRS</sequence>
<comment type="caution">
    <text evidence="2">The sequence shown here is derived from an EMBL/GenBank/DDBJ whole genome shotgun (WGS) entry which is preliminary data.</text>
</comment>
<gene>
    <name evidence="2" type="ORF">T310_8882</name>
</gene>
<protein>
    <submittedName>
        <fullName evidence="2">Uncharacterized protein</fullName>
    </submittedName>
</protein>
<name>A0A0F4YGK0_RASE3</name>
<feature type="non-terminal residue" evidence="2">
    <location>
        <position position="1"/>
    </location>
</feature>
<proteinExistence type="predicted"/>
<evidence type="ECO:0000256" key="1">
    <source>
        <dbReference type="SAM" id="Phobius"/>
    </source>
</evidence>
<organism evidence="2 3">
    <name type="scientific">Rasamsonia emersonii (strain ATCC 16479 / CBS 393.64 / IMI 116815)</name>
    <dbReference type="NCBI Taxonomy" id="1408163"/>
    <lineage>
        <taxon>Eukaryota</taxon>
        <taxon>Fungi</taxon>
        <taxon>Dikarya</taxon>
        <taxon>Ascomycota</taxon>
        <taxon>Pezizomycotina</taxon>
        <taxon>Eurotiomycetes</taxon>
        <taxon>Eurotiomycetidae</taxon>
        <taxon>Eurotiales</taxon>
        <taxon>Trichocomaceae</taxon>
        <taxon>Rasamsonia</taxon>
    </lineage>
</organism>
<dbReference type="AlphaFoldDB" id="A0A0F4YGK0"/>
<dbReference type="Proteomes" id="UP000053958">
    <property type="component" value="Unassembled WGS sequence"/>
</dbReference>
<keyword evidence="1" id="KW-0812">Transmembrane</keyword>
<keyword evidence="3" id="KW-1185">Reference proteome</keyword>
<evidence type="ECO:0000313" key="3">
    <source>
        <dbReference type="Proteomes" id="UP000053958"/>
    </source>
</evidence>
<keyword evidence="1" id="KW-0472">Membrane</keyword>
<evidence type="ECO:0000313" key="2">
    <source>
        <dbReference type="EMBL" id="KKA17314.1"/>
    </source>
</evidence>
<dbReference type="RefSeq" id="XP_013323926.1">
    <property type="nucleotide sequence ID" value="XM_013468472.1"/>
</dbReference>